<evidence type="ECO:0000256" key="1">
    <source>
        <dbReference type="SAM" id="Phobius"/>
    </source>
</evidence>
<dbReference type="KEGG" id="pbs:Plabr_2462"/>
<protein>
    <recommendedName>
        <fullName evidence="4">Magnesium transporter MgtE intracellular domain-containing protein</fullName>
    </recommendedName>
</protein>
<evidence type="ECO:0000313" key="2">
    <source>
        <dbReference type="EMBL" id="ADY60063.1"/>
    </source>
</evidence>
<keyword evidence="3" id="KW-1185">Reference proteome</keyword>
<reference evidence="3" key="1">
    <citation type="submission" date="2011-02" db="EMBL/GenBank/DDBJ databases">
        <title>The complete genome of Planctomyces brasiliensis DSM 5305.</title>
        <authorList>
            <person name="Lucas S."/>
            <person name="Copeland A."/>
            <person name="Lapidus A."/>
            <person name="Bruce D."/>
            <person name="Goodwin L."/>
            <person name="Pitluck S."/>
            <person name="Kyrpides N."/>
            <person name="Mavromatis K."/>
            <person name="Pagani I."/>
            <person name="Ivanova N."/>
            <person name="Ovchinnikova G."/>
            <person name="Lu M."/>
            <person name="Detter J.C."/>
            <person name="Han C."/>
            <person name="Land M."/>
            <person name="Hauser L."/>
            <person name="Markowitz V."/>
            <person name="Cheng J.-F."/>
            <person name="Hugenholtz P."/>
            <person name="Woyke T."/>
            <person name="Wu D."/>
            <person name="Tindall B."/>
            <person name="Pomrenke H.G."/>
            <person name="Brambilla E."/>
            <person name="Klenk H.-P."/>
            <person name="Eisen J.A."/>
        </authorList>
    </citation>
    <scope>NUCLEOTIDE SEQUENCE [LARGE SCALE GENOMIC DNA]</scope>
    <source>
        <strain evidence="3">ATCC 49424 / DSM 5305 / JCM 21570 / NBRC 103401 / IFAM 1448</strain>
    </source>
</reference>
<organism evidence="2 3">
    <name type="scientific">Rubinisphaera brasiliensis (strain ATCC 49424 / DSM 5305 / JCM 21570 / IAM 15109 / NBRC 103401 / IFAM 1448)</name>
    <name type="common">Planctomyces brasiliensis</name>
    <dbReference type="NCBI Taxonomy" id="756272"/>
    <lineage>
        <taxon>Bacteria</taxon>
        <taxon>Pseudomonadati</taxon>
        <taxon>Planctomycetota</taxon>
        <taxon>Planctomycetia</taxon>
        <taxon>Planctomycetales</taxon>
        <taxon>Planctomycetaceae</taxon>
        <taxon>Rubinisphaera</taxon>
    </lineage>
</organism>
<gene>
    <name evidence="2" type="ordered locus">Plabr_2462</name>
</gene>
<feature type="transmembrane region" description="Helical" evidence="1">
    <location>
        <begin position="7"/>
        <end position="28"/>
    </location>
</feature>
<keyword evidence="1" id="KW-0812">Transmembrane</keyword>
<dbReference type="EMBL" id="CP002546">
    <property type="protein sequence ID" value="ADY60063.1"/>
    <property type="molecule type" value="Genomic_DNA"/>
</dbReference>
<dbReference type="RefSeq" id="WP_013628787.1">
    <property type="nucleotide sequence ID" value="NC_015174.1"/>
</dbReference>
<evidence type="ECO:0008006" key="4">
    <source>
        <dbReference type="Google" id="ProtNLM"/>
    </source>
</evidence>
<dbReference type="OrthoDB" id="211948at2"/>
<dbReference type="SUPFAM" id="SSF158791">
    <property type="entry name" value="MgtE N-terminal domain-like"/>
    <property type="match status" value="1"/>
</dbReference>
<dbReference type="HOGENOM" id="CLU_1214079_0_0_0"/>
<evidence type="ECO:0000313" key="3">
    <source>
        <dbReference type="Proteomes" id="UP000006860"/>
    </source>
</evidence>
<keyword evidence="1" id="KW-0472">Membrane</keyword>
<dbReference type="AlphaFoldDB" id="F0SNY7"/>
<accession>F0SNY7</accession>
<keyword evidence="1" id="KW-1133">Transmembrane helix</keyword>
<dbReference type="STRING" id="756272.Plabr_2462"/>
<name>F0SNY7_RUBBR</name>
<proteinExistence type="predicted"/>
<sequence length="228" mass="25552">MIRVLGMVIAIFCTATVFTGAIVLFYTWGQGHLTPESTQEIVAILKGAPRPSRSDVEEKKPVMSSYEEIVQERTERILSISARESELAVLKQAIDDQNNFVLNERRMLEQLKTAFRQELDAEREAIISEATTQARGILLKMEPESAVEKLLGLTTDDAVLLLKGMPEKDAARILDQFRARIAGKDPSPRIEKAEEIYKAIYYGQPLVEPVDAARQAISDPPENEDPLR</sequence>
<dbReference type="Proteomes" id="UP000006860">
    <property type="component" value="Chromosome"/>
</dbReference>